<dbReference type="Gene3D" id="1.25.40.10">
    <property type="entry name" value="Tetratricopeptide repeat domain"/>
    <property type="match status" value="1"/>
</dbReference>
<dbReference type="EMBL" id="SPHZ02000011">
    <property type="protein sequence ID" value="KAF0893200.1"/>
    <property type="molecule type" value="Genomic_DNA"/>
</dbReference>
<dbReference type="Pfam" id="PF01535">
    <property type="entry name" value="PPR"/>
    <property type="match status" value="2"/>
</dbReference>
<dbReference type="InterPro" id="IPR011990">
    <property type="entry name" value="TPR-like_helical_dom_sf"/>
</dbReference>
<accession>A0A6G1BZ32</accession>
<dbReference type="NCBIfam" id="TIGR00756">
    <property type="entry name" value="PPR"/>
    <property type="match status" value="1"/>
</dbReference>
<dbReference type="FunFam" id="1.25.40.10:FF:000956">
    <property type="entry name" value="Putative pentatricopeptide repeat-containing protein"/>
    <property type="match status" value="1"/>
</dbReference>
<evidence type="ECO:0000256" key="2">
    <source>
        <dbReference type="ARBA" id="ARBA00022946"/>
    </source>
</evidence>
<dbReference type="GO" id="GO:0009451">
    <property type="term" value="P:RNA modification"/>
    <property type="evidence" value="ECO:0007669"/>
    <property type="project" value="InterPro"/>
</dbReference>
<keyword evidence="2" id="KW-0809">Transit peptide</keyword>
<keyword evidence="5" id="KW-1185">Reference proteome</keyword>
<dbReference type="InterPro" id="IPR046960">
    <property type="entry name" value="PPR_At4g14850-like_plant"/>
</dbReference>
<dbReference type="PROSITE" id="PS51375">
    <property type="entry name" value="PPR"/>
    <property type="match status" value="1"/>
</dbReference>
<evidence type="ECO:0000313" key="5">
    <source>
        <dbReference type="Proteomes" id="UP000479710"/>
    </source>
</evidence>
<dbReference type="Proteomes" id="UP000479710">
    <property type="component" value="Unassembled WGS sequence"/>
</dbReference>
<protein>
    <submittedName>
        <fullName evidence="4">Uncharacterized protein</fullName>
    </submittedName>
</protein>
<comment type="caution">
    <text evidence="4">The sequence shown here is derived from an EMBL/GenBank/DDBJ whole genome shotgun (WGS) entry which is preliminary data.</text>
</comment>
<dbReference type="AlphaFoldDB" id="A0A6G1BZ32"/>
<dbReference type="GO" id="GO:0003723">
    <property type="term" value="F:RNA binding"/>
    <property type="evidence" value="ECO:0007669"/>
    <property type="project" value="InterPro"/>
</dbReference>
<dbReference type="PANTHER" id="PTHR47926">
    <property type="entry name" value="PENTATRICOPEPTIDE REPEAT-CONTAINING PROTEIN"/>
    <property type="match status" value="1"/>
</dbReference>
<dbReference type="OrthoDB" id="185373at2759"/>
<reference evidence="4 5" key="1">
    <citation type="submission" date="2019-11" db="EMBL/GenBank/DDBJ databases">
        <title>Whole genome sequence of Oryza granulata.</title>
        <authorList>
            <person name="Li W."/>
        </authorList>
    </citation>
    <scope>NUCLEOTIDE SEQUENCE [LARGE SCALE GENOMIC DNA]</scope>
    <source>
        <strain evidence="5">cv. Menghai</strain>
        <tissue evidence="4">Leaf</tissue>
    </source>
</reference>
<organism evidence="4 5">
    <name type="scientific">Oryza meyeriana var. granulata</name>
    <dbReference type="NCBI Taxonomy" id="110450"/>
    <lineage>
        <taxon>Eukaryota</taxon>
        <taxon>Viridiplantae</taxon>
        <taxon>Streptophyta</taxon>
        <taxon>Embryophyta</taxon>
        <taxon>Tracheophyta</taxon>
        <taxon>Spermatophyta</taxon>
        <taxon>Magnoliopsida</taxon>
        <taxon>Liliopsida</taxon>
        <taxon>Poales</taxon>
        <taxon>Poaceae</taxon>
        <taxon>BOP clade</taxon>
        <taxon>Oryzoideae</taxon>
        <taxon>Oryzeae</taxon>
        <taxon>Oryzinae</taxon>
        <taxon>Oryza</taxon>
        <taxon>Oryza meyeriana</taxon>
    </lineage>
</organism>
<keyword evidence="1" id="KW-0677">Repeat</keyword>
<name>A0A6G1BZ32_9ORYZ</name>
<dbReference type="PANTHER" id="PTHR47926:SF347">
    <property type="entry name" value="PENTATRICOPEPTIDE REPEAT-CONTAINING PROTEIN"/>
    <property type="match status" value="1"/>
</dbReference>
<dbReference type="InterPro" id="IPR002885">
    <property type="entry name" value="PPR_rpt"/>
</dbReference>
<sequence length="269" mass="28641">MLLLLTRTGRCSSPWSPRRLVDATLRGGQRRLLHLCAAAAGSGGARDVFDAVPAPDDHWRCSSLLRARAAGGDHYGCASLLRWMLGRGLRLDRLTLATAVKSASALPYGGSGGGAALGRSLHGLAVRAGYAGGAAVGKAVMDMYGRIGALSDARQVFDEMSCSDAVCWNILITASSRVGLFDDVFHLFRAMLVSGVDESVPTAVTVAVVLPVCAQLRMLRIGRSIHGYVTKTADRLFSMESEDIGNYVIMSNIYAADDKWDGVEHSKPD</sequence>
<evidence type="ECO:0000256" key="3">
    <source>
        <dbReference type="PROSITE-ProRule" id="PRU00708"/>
    </source>
</evidence>
<gene>
    <name evidence="4" type="ORF">E2562_023222</name>
</gene>
<evidence type="ECO:0000256" key="1">
    <source>
        <dbReference type="ARBA" id="ARBA00022737"/>
    </source>
</evidence>
<dbReference type="InterPro" id="IPR046848">
    <property type="entry name" value="E_motif"/>
</dbReference>
<feature type="repeat" description="PPR" evidence="3">
    <location>
        <begin position="164"/>
        <end position="198"/>
    </location>
</feature>
<evidence type="ECO:0000313" key="4">
    <source>
        <dbReference type="EMBL" id="KAF0893200.1"/>
    </source>
</evidence>
<proteinExistence type="predicted"/>
<dbReference type="Pfam" id="PF20431">
    <property type="entry name" value="E_motif"/>
    <property type="match status" value="1"/>
</dbReference>